<gene>
    <name evidence="1" type="ORF">Hs30E_05100</name>
</gene>
<comment type="caution">
    <text evidence="1">The sequence shown here is derived from an EMBL/GenBank/DDBJ whole genome shotgun (WGS) entry which is preliminary data.</text>
</comment>
<proteinExistence type="predicted"/>
<dbReference type="RefSeq" id="WP_172207721.1">
    <property type="nucleotide sequence ID" value="NZ_BLLI01000008.1"/>
</dbReference>
<sequence>MLDDLNYTTNKVEWSFETAIIEKDLDDIITATENTSNHYVYVETGKNFVAQVGYFFDFSGVLLLSFDLEKGVLNWSTGNSIQNYDFSQVGYFPSKNMTTILVNNGVLIFDSMGNKLFLISSPVDYSLEYFQEFPDYISVVATSIKNADKYGRTQYNLKINVDSKKLENVNLA</sequence>
<reference evidence="1 2" key="1">
    <citation type="submission" date="2020-02" db="EMBL/GenBank/DDBJ databases">
        <title>Draft genome sequence of Lactococcus sp. Hs30E4-3.</title>
        <authorList>
            <person name="Noda S."/>
            <person name="Yuki M."/>
            <person name="Ohkuma M."/>
        </authorList>
    </citation>
    <scope>NUCLEOTIDE SEQUENCE [LARGE SCALE GENOMIC DNA]</scope>
    <source>
        <strain evidence="1 2">Hs30E4-3</strain>
    </source>
</reference>
<keyword evidence="2" id="KW-1185">Reference proteome</keyword>
<evidence type="ECO:0000313" key="1">
    <source>
        <dbReference type="EMBL" id="GFH41959.1"/>
    </source>
</evidence>
<protein>
    <submittedName>
        <fullName evidence="1">Uncharacterized protein</fullName>
    </submittedName>
</protein>
<organism evidence="1 2">
    <name type="scientific">Pseudolactococcus hodotermopsidis</name>
    <dbReference type="NCBI Taxonomy" id="2709157"/>
    <lineage>
        <taxon>Bacteria</taxon>
        <taxon>Bacillati</taxon>
        <taxon>Bacillota</taxon>
        <taxon>Bacilli</taxon>
        <taxon>Lactobacillales</taxon>
        <taxon>Streptococcaceae</taxon>
        <taxon>Pseudolactococcus</taxon>
    </lineage>
</organism>
<evidence type="ECO:0000313" key="2">
    <source>
        <dbReference type="Proteomes" id="UP000480303"/>
    </source>
</evidence>
<dbReference type="EMBL" id="BLLI01000008">
    <property type="protein sequence ID" value="GFH41959.1"/>
    <property type="molecule type" value="Genomic_DNA"/>
</dbReference>
<dbReference type="AlphaFoldDB" id="A0A6A0B960"/>
<dbReference type="Proteomes" id="UP000480303">
    <property type="component" value="Unassembled WGS sequence"/>
</dbReference>
<accession>A0A6A0B960</accession>
<name>A0A6A0B960_9LACT</name>